<feature type="DNA-binding region" description="H-T-H motif" evidence="2">
    <location>
        <begin position="28"/>
        <end position="47"/>
    </location>
</feature>
<sequence length="201" mass="22856">MKNRELTKAKILNAFEQVLVEEGFQQLKVRRIATIAKIDKVLIYRYFGGLEGLATAYAESVEFWPDIEESLRDLSETDFQQKPGDAIRAVIHQHIVAIRSRKATAAILTWELIDTSPVCQIFAEIRENHAQNIYQFLYQTGLFDMQFLHSFGAILGATLNYLVIRSQNESVFSGVSIQSDEGWAQLEDAFVNIALTQVKKL</sequence>
<dbReference type="EMBL" id="FNVG01000001">
    <property type="protein sequence ID" value="SEF39711.1"/>
    <property type="molecule type" value="Genomic_DNA"/>
</dbReference>
<evidence type="ECO:0000313" key="5">
    <source>
        <dbReference type="Proteomes" id="UP000236721"/>
    </source>
</evidence>
<evidence type="ECO:0000259" key="3">
    <source>
        <dbReference type="PROSITE" id="PS50977"/>
    </source>
</evidence>
<dbReference type="InterPro" id="IPR009057">
    <property type="entry name" value="Homeodomain-like_sf"/>
</dbReference>
<dbReference type="InterPro" id="IPR001647">
    <property type="entry name" value="HTH_TetR"/>
</dbReference>
<protein>
    <submittedName>
        <fullName evidence="4">Transcriptional regulator, TetR family</fullName>
    </submittedName>
</protein>
<proteinExistence type="predicted"/>
<dbReference type="OrthoDB" id="9796019at2"/>
<keyword evidence="1 2" id="KW-0238">DNA-binding</keyword>
<evidence type="ECO:0000313" key="4">
    <source>
        <dbReference type="EMBL" id="SEF39711.1"/>
    </source>
</evidence>
<name>A0A1H5RQE5_9VIBR</name>
<dbReference type="SUPFAM" id="SSF46689">
    <property type="entry name" value="Homeodomain-like"/>
    <property type="match status" value="1"/>
</dbReference>
<dbReference type="Proteomes" id="UP000236721">
    <property type="component" value="Unassembled WGS sequence"/>
</dbReference>
<evidence type="ECO:0000256" key="1">
    <source>
        <dbReference type="ARBA" id="ARBA00023125"/>
    </source>
</evidence>
<reference evidence="5" key="1">
    <citation type="submission" date="2016-10" db="EMBL/GenBank/DDBJ databases">
        <authorList>
            <person name="Varghese N."/>
            <person name="Submissions S."/>
        </authorList>
    </citation>
    <scope>NUCLEOTIDE SEQUENCE [LARGE SCALE GENOMIC DNA]</scope>
    <source>
        <strain evidence="5">CGMCC 1.7062</strain>
    </source>
</reference>
<dbReference type="AlphaFoldDB" id="A0A1H5RQE5"/>
<dbReference type="Gene3D" id="1.10.357.10">
    <property type="entry name" value="Tetracycline Repressor, domain 2"/>
    <property type="match status" value="1"/>
</dbReference>
<dbReference type="GO" id="GO:0003677">
    <property type="term" value="F:DNA binding"/>
    <property type="evidence" value="ECO:0007669"/>
    <property type="project" value="UniProtKB-UniRule"/>
</dbReference>
<dbReference type="RefSeq" id="WP_103878301.1">
    <property type="nucleotide sequence ID" value="NZ_FNVG01000001.1"/>
</dbReference>
<keyword evidence="5" id="KW-1185">Reference proteome</keyword>
<organism evidence="4 5">
    <name type="scientific">Vibrio hangzhouensis</name>
    <dbReference type="NCBI Taxonomy" id="462991"/>
    <lineage>
        <taxon>Bacteria</taxon>
        <taxon>Pseudomonadati</taxon>
        <taxon>Pseudomonadota</taxon>
        <taxon>Gammaproteobacteria</taxon>
        <taxon>Vibrionales</taxon>
        <taxon>Vibrionaceae</taxon>
        <taxon>Vibrio</taxon>
    </lineage>
</organism>
<evidence type="ECO:0000256" key="2">
    <source>
        <dbReference type="PROSITE-ProRule" id="PRU00335"/>
    </source>
</evidence>
<dbReference type="Pfam" id="PF00440">
    <property type="entry name" value="TetR_N"/>
    <property type="match status" value="1"/>
</dbReference>
<accession>A0A1H5RQE5</accession>
<gene>
    <name evidence="4" type="ORF">SAMN04488244_10135</name>
</gene>
<feature type="domain" description="HTH tetR-type" evidence="3">
    <location>
        <begin position="5"/>
        <end position="65"/>
    </location>
</feature>
<dbReference type="PROSITE" id="PS50977">
    <property type="entry name" value="HTH_TETR_2"/>
    <property type="match status" value="1"/>
</dbReference>